<dbReference type="PANTHER" id="PTHR11827:SF47">
    <property type="entry name" value="SOLUTE CARRIER FAMILY 12 MEMBER 7"/>
    <property type="match status" value="1"/>
</dbReference>
<dbReference type="GO" id="GO:0045202">
    <property type="term" value="C:synapse"/>
    <property type="evidence" value="ECO:0007669"/>
    <property type="project" value="GOC"/>
</dbReference>
<keyword evidence="2" id="KW-0812">Transmembrane</keyword>
<dbReference type="GO" id="GO:0007268">
    <property type="term" value="P:chemical synaptic transmission"/>
    <property type="evidence" value="ECO:0007669"/>
    <property type="project" value="TreeGrafter"/>
</dbReference>
<dbReference type="GO" id="GO:0006884">
    <property type="term" value="P:cell volume homeostasis"/>
    <property type="evidence" value="ECO:0007669"/>
    <property type="project" value="TreeGrafter"/>
</dbReference>
<keyword evidence="4" id="KW-0472">Membrane</keyword>
<comment type="subcellular location">
    <subcellularLocation>
        <location evidence="1">Membrane</location>
        <topology evidence="1">Multi-pass membrane protein</topology>
    </subcellularLocation>
</comment>
<accession>A0A060VTD7</accession>
<dbReference type="Proteomes" id="UP000193380">
    <property type="component" value="Unassembled WGS sequence"/>
</dbReference>
<evidence type="ECO:0000313" key="6">
    <source>
        <dbReference type="EMBL" id="CDQ58127.1"/>
    </source>
</evidence>
<name>A0A060VTD7_ONCMY</name>
<dbReference type="GO" id="GO:1990573">
    <property type="term" value="P:potassium ion import across plasma membrane"/>
    <property type="evidence" value="ECO:0007669"/>
    <property type="project" value="TreeGrafter"/>
</dbReference>
<evidence type="ECO:0000256" key="3">
    <source>
        <dbReference type="ARBA" id="ARBA00022989"/>
    </source>
</evidence>
<dbReference type="STRING" id="8022.A0A060VTD7"/>
<proteinExistence type="predicted"/>
<dbReference type="PaxDb" id="8022-A0A060VTD7"/>
<evidence type="ECO:0000259" key="5">
    <source>
        <dbReference type="Pfam" id="PF03522"/>
    </source>
</evidence>
<dbReference type="Pfam" id="PF03522">
    <property type="entry name" value="SLC12"/>
    <property type="match status" value="1"/>
</dbReference>
<sequence>MQYNTVSHIPTLFIFTFPSIHPPLHSFIIFSPDVFCLFLVQNVKSAMHLERTKGFCHVVVSSNLRDGFSHLIQSAGLGGMKHNAVLMAWPGGWKQAEDSYPWKNFIETVRETTSAHQALLVAKNIDKFPCNQDRLGEGTIDVWWIVHDGGLLMLLPFLLRQHKVWRKCKMRIFTVAQMNDNSIQMKKDLQMFLYHLRLNAVVEVVEMFLCISVLSTIVTLQHSPMRRPW</sequence>
<dbReference type="GO" id="GO:0005886">
    <property type="term" value="C:plasma membrane"/>
    <property type="evidence" value="ECO:0007669"/>
    <property type="project" value="TreeGrafter"/>
</dbReference>
<evidence type="ECO:0000256" key="2">
    <source>
        <dbReference type="ARBA" id="ARBA00022692"/>
    </source>
</evidence>
<dbReference type="InterPro" id="IPR018491">
    <property type="entry name" value="SLC12_C"/>
</dbReference>
<gene>
    <name evidence="6" type="ORF">GSONMT00077174001</name>
</gene>
<reference evidence="6" key="1">
    <citation type="journal article" date="2014" name="Nat. Commun.">
        <title>The rainbow trout genome provides novel insights into evolution after whole-genome duplication in vertebrates.</title>
        <authorList>
            <person name="Berthelot C."/>
            <person name="Brunet F."/>
            <person name="Chalopin D."/>
            <person name="Juanchich A."/>
            <person name="Bernard M."/>
            <person name="Noel B."/>
            <person name="Bento P."/>
            <person name="Da Silva C."/>
            <person name="Labadie K."/>
            <person name="Alberti A."/>
            <person name="Aury J.M."/>
            <person name="Louis A."/>
            <person name="Dehais P."/>
            <person name="Bardou P."/>
            <person name="Montfort J."/>
            <person name="Klopp C."/>
            <person name="Cabau C."/>
            <person name="Gaspin C."/>
            <person name="Thorgaard G.H."/>
            <person name="Boussaha M."/>
            <person name="Quillet E."/>
            <person name="Guyomard R."/>
            <person name="Galiana D."/>
            <person name="Bobe J."/>
            <person name="Volff J.N."/>
            <person name="Genet C."/>
            <person name="Wincker P."/>
            <person name="Jaillon O."/>
            <person name="Roest Crollius H."/>
            <person name="Guiguen Y."/>
        </authorList>
    </citation>
    <scope>NUCLEOTIDE SEQUENCE [LARGE SCALE GENOMIC DNA]</scope>
</reference>
<dbReference type="GO" id="GO:0055064">
    <property type="term" value="P:chloride ion homeostasis"/>
    <property type="evidence" value="ECO:0007669"/>
    <property type="project" value="TreeGrafter"/>
</dbReference>
<dbReference type="EMBL" id="FR904297">
    <property type="protein sequence ID" value="CDQ58127.1"/>
    <property type="molecule type" value="Genomic_DNA"/>
</dbReference>
<evidence type="ECO:0000313" key="7">
    <source>
        <dbReference type="Proteomes" id="UP000193380"/>
    </source>
</evidence>
<dbReference type="GO" id="GO:0015379">
    <property type="term" value="F:potassium:chloride symporter activity"/>
    <property type="evidence" value="ECO:0007669"/>
    <property type="project" value="TreeGrafter"/>
</dbReference>
<feature type="domain" description="SLC12A transporter C-terminal" evidence="5">
    <location>
        <begin position="120"/>
        <end position="200"/>
    </location>
</feature>
<protein>
    <recommendedName>
        <fullName evidence="5">SLC12A transporter C-terminal domain-containing protein</fullName>
    </recommendedName>
</protein>
<reference evidence="6" key="2">
    <citation type="submission" date="2014-03" db="EMBL/GenBank/DDBJ databases">
        <authorList>
            <person name="Genoscope - CEA"/>
        </authorList>
    </citation>
    <scope>NUCLEOTIDE SEQUENCE</scope>
</reference>
<organism evidence="6 7">
    <name type="scientific">Oncorhynchus mykiss</name>
    <name type="common">Rainbow trout</name>
    <name type="synonym">Salmo gairdneri</name>
    <dbReference type="NCBI Taxonomy" id="8022"/>
    <lineage>
        <taxon>Eukaryota</taxon>
        <taxon>Metazoa</taxon>
        <taxon>Chordata</taxon>
        <taxon>Craniata</taxon>
        <taxon>Vertebrata</taxon>
        <taxon>Euteleostomi</taxon>
        <taxon>Actinopterygii</taxon>
        <taxon>Neopterygii</taxon>
        <taxon>Teleostei</taxon>
        <taxon>Protacanthopterygii</taxon>
        <taxon>Salmoniformes</taxon>
        <taxon>Salmonidae</taxon>
        <taxon>Salmoninae</taxon>
        <taxon>Oncorhynchus</taxon>
    </lineage>
</organism>
<dbReference type="GO" id="GO:0055075">
    <property type="term" value="P:potassium ion homeostasis"/>
    <property type="evidence" value="ECO:0007669"/>
    <property type="project" value="TreeGrafter"/>
</dbReference>
<evidence type="ECO:0000256" key="1">
    <source>
        <dbReference type="ARBA" id="ARBA00004141"/>
    </source>
</evidence>
<keyword evidence="3" id="KW-1133">Transmembrane helix</keyword>
<dbReference type="InterPro" id="IPR004842">
    <property type="entry name" value="SLC12A_fam"/>
</dbReference>
<dbReference type="PANTHER" id="PTHR11827">
    <property type="entry name" value="SOLUTE CARRIER FAMILY 12, CATION COTRANSPORTERS"/>
    <property type="match status" value="1"/>
</dbReference>
<dbReference type="AlphaFoldDB" id="A0A060VTD7"/>
<evidence type="ECO:0000256" key="4">
    <source>
        <dbReference type="ARBA" id="ARBA00023136"/>
    </source>
</evidence>